<dbReference type="Proteomes" id="UP000192775">
    <property type="component" value="Chromosome"/>
</dbReference>
<keyword evidence="3" id="KW-0812">Transmembrane</keyword>
<dbReference type="GO" id="GO:0016117">
    <property type="term" value="P:carotenoid biosynthetic process"/>
    <property type="evidence" value="ECO:0007669"/>
    <property type="project" value="UniProtKB-KW"/>
</dbReference>
<name>A0A1X9LPF3_9MICO</name>
<accession>A0A1X9LPF3</accession>
<dbReference type="STRING" id="1619308.B5808_18530"/>
<dbReference type="GO" id="GO:0016020">
    <property type="term" value="C:membrane"/>
    <property type="evidence" value="ECO:0007669"/>
    <property type="project" value="UniProtKB-SubCell"/>
</dbReference>
<protein>
    <submittedName>
        <fullName evidence="8">C50 carotenoid epsilon cyclase</fullName>
    </submittedName>
</protein>
<dbReference type="InterPro" id="IPR017825">
    <property type="entry name" value="Lycopene_cyclase_dom"/>
</dbReference>
<dbReference type="GO" id="GO:0045436">
    <property type="term" value="F:lycopene beta cyclase activity"/>
    <property type="evidence" value="ECO:0007669"/>
    <property type="project" value="UniProtKB-ARBA"/>
</dbReference>
<proteinExistence type="predicted"/>
<evidence type="ECO:0000256" key="5">
    <source>
        <dbReference type="ARBA" id="ARBA00022989"/>
    </source>
</evidence>
<evidence type="ECO:0000256" key="7">
    <source>
        <dbReference type="ARBA" id="ARBA00023235"/>
    </source>
</evidence>
<evidence type="ECO:0000256" key="2">
    <source>
        <dbReference type="ARBA" id="ARBA00004829"/>
    </source>
</evidence>
<keyword evidence="4" id="KW-0125">Carotenoid biosynthesis</keyword>
<evidence type="ECO:0000313" key="9">
    <source>
        <dbReference type="Proteomes" id="UP000192775"/>
    </source>
</evidence>
<evidence type="ECO:0000256" key="1">
    <source>
        <dbReference type="ARBA" id="ARBA00004141"/>
    </source>
</evidence>
<keyword evidence="9" id="KW-1185">Reference proteome</keyword>
<evidence type="ECO:0000256" key="6">
    <source>
        <dbReference type="ARBA" id="ARBA00023136"/>
    </source>
</evidence>
<sequence>MGVLYLCALLISIGGMVTLDVRFRLFVFAGAPVRAVVVLVTGVVFFLVWDLFGIGLGVFCRGETAFMTGLVIAPELPVEEVFFLLLLCYLTMVLFCGARRMLAAAGRRTGSRAGAGEGA</sequence>
<dbReference type="RefSeq" id="WP_085021135.1">
    <property type="nucleotide sequence ID" value="NZ_BMHD01000001.1"/>
</dbReference>
<keyword evidence="7" id="KW-0413">Isomerase</keyword>
<dbReference type="GO" id="GO:0016872">
    <property type="term" value="F:intramolecular lyase activity"/>
    <property type="evidence" value="ECO:0007669"/>
    <property type="project" value="InterPro"/>
</dbReference>
<organism evidence="8 9">
    <name type="scientific">Cnuibacter physcomitrellae</name>
    <dbReference type="NCBI Taxonomy" id="1619308"/>
    <lineage>
        <taxon>Bacteria</taxon>
        <taxon>Bacillati</taxon>
        <taxon>Actinomycetota</taxon>
        <taxon>Actinomycetes</taxon>
        <taxon>Micrococcales</taxon>
        <taxon>Microbacteriaceae</taxon>
        <taxon>Cnuibacter</taxon>
    </lineage>
</organism>
<comment type="subcellular location">
    <subcellularLocation>
        <location evidence="1">Membrane</location>
        <topology evidence="1">Multi-pass membrane protein</topology>
    </subcellularLocation>
</comment>
<keyword evidence="6" id="KW-0472">Membrane</keyword>
<gene>
    <name evidence="8" type="ORF">B5808_18530</name>
</gene>
<dbReference type="AlphaFoldDB" id="A0A1X9LPF3"/>
<evidence type="ECO:0000256" key="3">
    <source>
        <dbReference type="ARBA" id="ARBA00022692"/>
    </source>
</evidence>
<evidence type="ECO:0000256" key="4">
    <source>
        <dbReference type="ARBA" id="ARBA00022746"/>
    </source>
</evidence>
<evidence type="ECO:0000313" key="8">
    <source>
        <dbReference type="EMBL" id="ARJ06997.1"/>
    </source>
</evidence>
<reference evidence="8 9" key="1">
    <citation type="submission" date="2017-04" db="EMBL/GenBank/DDBJ databases">
        <authorList>
            <person name="Afonso C.L."/>
            <person name="Miller P.J."/>
            <person name="Scott M.A."/>
            <person name="Spackman E."/>
            <person name="Goraichik I."/>
            <person name="Dimitrov K.M."/>
            <person name="Suarez D.L."/>
            <person name="Swayne D.E."/>
        </authorList>
    </citation>
    <scope>NUCLEOTIDE SEQUENCE [LARGE SCALE GENOMIC DNA]</scope>
    <source>
        <strain evidence="9">XA(T)</strain>
    </source>
</reference>
<dbReference type="KEGG" id="cphy:B5808_18530"/>
<dbReference type="NCBIfam" id="TIGR03462">
    <property type="entry name" value="CarR_dom_SF"/>
    <property type="match status" value="1"/>
</dbReference>
<comment type="pathway">
    <text evidence="2">Carotenoid biosynthesis.</text>
</comment>
<keyword evidence="5" id="KW-1133">Transmembrane helix</keyword>
<dbReference type="EMBL" id="CP020715">
    <property type="protein sequence ID" value="ARJ06997.1"/>
    <property type="molecule type" value="Genomic_DNA"/>
</dbReference>